<dbReference type="Gene3D" id="2.40.10.10">
    <property type="entry name" value="Trypsin-like serine proteases"/>
    <property type="match status" value="1"/>
</dbReference>
<evidence type="ECO:0000256" key="4">
    <source>
        <dbReference type="ARBA" id="ARBA00023157"/>
    </source>
</evidence>
<evidence type="ECO:0000256" key="5">
    <source>
        <dbReference type="ARBA" id="ARBA00024195"/>
    </source>
</evidence>
<dbReference type="SMART" id="SM00020">
    <property type="entry name" value="Tryp_SPc"/>
    <property type="match status" value="1"/>
</dbReference>
<comment type="similarity">
    <text evidence="5">Belongs to the peptidase S1 family. CLIP subfamily.</text>
</comment>
<keyword evidence="6" id="KW-0732">Signal</keyword>
<dbReference type="CDD" id="cd00190">
    <property type="entry name" value="Tryp_SPc"/>
    <property type="match status" value="1"/>
</dbReference>
<evidence type="ECO:0000313" key="8">
    <source>
        <dbReference type="EMBL" id="CAG9806779.1"/>
    </source>
</evidence>
<keyword evidence="1" id="KW-0645">Protease</keyword>
<dbReference type="InterPro" id="IPR043504">
    <property type="entry name" value="Peptidase_S1_PA_chymotrypsin"/>
</dbReference>
<dbReference type="PANTHER" id="PTHR24276">
    <property type="entry name" value="POLYSERASE-RELATED"/>
    <property type="match status" value="1"/>
</dbReference>
<dbReference type="InterPro" id="IPR001254">
    <property type="entry name" value="Trypsin_dom"/>
</dbReference>
<gene>
    <name evidence="8" type="ORF">CHIRRI_LOCUS9633</name>
</gene>
<keyword evidence="4" id="KW-1015">Disulfide bond</keyword>
<name>A0A9N9S0C7_9DIPT</name>
<dbReference type="Proteomes" id="UP001153620">
    <property type="component" value="Chromosome 3"/>
</dbReference>
<evidence type="ECO:0000256" key="3">
    <source>
        <dbReference type="ARBA" id="ARBA00022825"/>
    </source>
</evidence>
<reference evidence="8" key="1">
    <citation type="submission" date="2022-01" db="EMBL/GenBank/DDBJ databases">
        <authorList>
            <person name="King R."/>
        </authorList>
    </citation>
    <scope>NUCLEOTIDE SEQUENCE</scope>
</reference>
<dbReference type="FunFam" id="2.40.10.10:FF:000068">
    <property type="entry name" value="transmembrane protease serine 2"/>
    <property type="match status" value="1"/>
</dbReference>
<dbReference type="GO" id="GO:0004252">
    <property type="term" value="F:serine-type endopeptidase activity"/>
    <property type="evidence" value="ECO:0007669"/>
    <property type="project" value="InterPro"/>
</dbReference>
<dbReference type="PROSITE" id="PS50240">
    <property type="entry name" value="TRYPSIN_DOM"/>
    <property type="match status" value="1"/>
</dbReference>
<dbReference type="InterPro" id="IPR009003">
    <property type="entry name" value="Peptidase_S1_PA"/>
</dbReference>
<keyword evidence="2" id="KW-0378">Hydrolase</keyword>
<feature type="signal peptide" evidence="6">
    <location>
        <begin position="1"/>
        <end position="17"/>
    </location>
</feature>
<sequence length="255" mass="26982">MFRQLLILAAVLVVALATPAVERDRRIVGGYDNVLGQVPWAVSLRTLAGFHFCTGSIVSTWYVLTGAHCISGRAASGIHLVMGRVTLDGSGGINRQGLRTVINPNFNAETMAFDLGLVQTSVVIVLSTSIQSIFLGNTFVGSGAASKSSGWGSTSSELGPTSNNLRTFDTTTLTNAECRARHSYWNAERITDNNLCTDNGVGEGFCQTGAGGSLVWNAQLIGVASWNVPCALGFPDVYVRVSALRPWIISIIGGN</sequence>
<dbReference type="InterPro" id="IPR050430">
    <property type="entry name" value="Peptidase_S1"/>
</dbReference>
<evidence type="ECO:0000313" key="9">
    <source>
        <dbReference type="Proteomes" id="UP001153620"/>
    </source>
</evidence>
<dbReference type="SUPFAM" id="SSF50494">
    <property type="entry name" value="Trypsin-like serine proteases"/>
    <property type="match status" value="1"/>
</dbReference>
<evidence type="ECO:0000259" key="7">
    <source>
        <dbReference type="PROSITE" id="PS50240"/>
    </source>
</evidence>
<keyword evidence="3" id="KW-0720">Serine protease</keyword>
<dbReference type="AlphaFoldDB" id="A0A9N9S0C7"/>
<protein>
    <recommendedName>
        <fullName evidence="7">Peptidase S1 domain-containing protein</fullName>
    </recommendedName>
</protein>
<reference evidence="8" key="2">
    <citation type="submission" date="2022-10" db="EMBL/GenBank/DDBJ databases">
        <authorList>
            <consortium name="ENA_rothamsted_submissions"/>
            <consortium name="culmorum"/>
            <person name="King R."/>
        </authorList>
    </citation>
    <scope>NUCLEOTIDE SEQUENCE</scope>
</reference>
<dbReference type="EMBL" id="OU895879">
    <property type="protein sequence ID" value="CAG9806779.1"/>
    <property type="molecule type" value="Genomic_DNA"/>
</dbReference>
<feature type="domain" description="Peptidase S1" evidence="7">
    <location>
        <begin position="27"/>
        <end position="253"/>
    </location>
</feature>
<proteinExistence type="inferred from homology"/>
<dbReference type="OrthoDB" id="8440449at2759"/>
<organism evidence="8 9">
    <name type="scientific">Chironomus riparius</name>
    <dbReference type="NCBI Taxonomy" id="315576"/>
    <lineage>
        <taxon>Eukaryota</taxon>
        <taxon>Metazoa</taxon>
        <taxon>Ecdysozoa</taxon>
        <taxon>Arthropoda</taxon>
        <taxon>Hexapoda</taxon>
        <taxon>Insecta</taxon>
        <taxon>Pterygota</taxon>
        <taxon>Neoptera</taxon>
        <taxon>Endopterygota</taxon>
        <taxon>Diptera</taxon>
        <taxon>Nematocera</taxon>
        <taxon>Chironomoidea</taxon>
        <taxon>Chironomidae</taxon>
        <taxon>Chironominae</taxon>
        <taxon>Chironomus</taxon>
    </lineage>
</organism>
<evidence type="ECO:0000256" key="1">
    <source>
        <dbReference type="ARBA" id="ARBA00022670"/>
    </source>
</evidence>
<dbReference type="GO" id="GO:0006508">
    <property type="term" value="P:proteolysis"/>
    <property type="evidence" value="ECO:0007669"/>
    <property type="project" value="UniProtKB-KW"/>
</dbReference>
<dbReference type="Pfam" id="PF00089">
    <property type="entry name" value="Trypsin"/>
    <property type="match status" value="1"/>
</dbReference>
<dbReference type="PANTHER" id="PTHR24276:SF91">
    <property type="entry name" value="AT26814P-RELATED"/>
    <property type="match status" value="1"/>
</dbReference>
<keyword evidence="9" id="KW-1185">Reference proteome</keyword>
<evidence type="ECO:0000256" key="6">
    <source>
        <dbReference type="SAM" id="SignalP"/>
    </source>
</evidence>
<feature type="chain" id="PRO_5040261145" description="Peptidase S1 domain-containing protein" evidence="6">
    <location>
        <begin position="18"/>
        <end position="255"/>
    </location>
</feature>
<accession>A0A9N9S0C7</accession>
<evidence type="ECO:0000256" key="2">
    <source>
        <dbReference type="ARBA" id="ARBA00022801"/>
    </source>
</evidence>